<proteinExistence type="predicted"/>
<feature type="compositionally biased region" description="Basic and acidic residues" evidence="1">
    <location>
        <begin position="391"/>
        <end position="410"/>
    </location>
</feature>
<feature type="region of interest" description="Disordered" evidence="1">
    <location>
        <begin position="163"/>
        <end position="190"/>
    </location>
</feature>
<sequence>MRSAFDRDGLCQWRHIHPSECGALVGIDPVADYGEDVALTLAAIGQIASPIHANWIGSHVINHFRWIQDGTKLFEPWEHLHAYRSWLLARCQLLWPTPNAMHRNPLTLDALRWEQFAHETLDSLLSMDDWDFLMTERCLATVLAQVKERQTEVHRMPPADALTAHEEASGSSDEAPDSEEPDPEAVGPYAEPPRFHVVEVPEGFAAVLYPPYHDVAFVRLSTSTTVQDLLEAEGRLYGFEWSQVTVFKSDGSRWAMNDIIEPGHLAQLCVIPDQGHTESRAFGRYATLDGFPGECGQGPIPMIFEPPTGECGLLPYKLPANDAAHAMCIASAQEGSLCHPDEATAVIGESGPLPCKLPGFSGPVIQHGEASTHHASPALGESGPLPFKLPDGTKEGFADVDEVRPKHAEPSDDEMTGESRLLPFKLPGLDLNAPMPADAKDANALRMEHCDAEPPGLRPVGAALVGDCPPPEAGLVPVNRNDRVSHATQPQVSHANSCEGQLPEALEASEHGGEEGFPLVKAVICTPNPRSEGYLSQHSGSSASSGSCVPRSPLVQLDAASLVKLQCSFPTTQPVVNSMKQQVLTVADRKAILDRQGPLWADDEIAWHLANLQALCRQHMNVVVIDPLLVYGWLNVGFDNFGQWMNQYCPQACCIATVAYAHNHWIPIFLQPNNGTLYAHTWDAQNADHTGLDTLFVHVYGHFGLSQHQHVRLVRMFEMHEGCGALAIGFLAHMMLSRVLPSTQQEVIEFHNQLRSKFAAQGLQGPPCPKPWLWGNGSLAQIEEALAPFLIQHGVPVEQATNRAKAATRAIGAAAVEEALASKIPWKQLKTLGNQVKFQFLLPSELKDKVAKSAGQGAVGKPKGGKKSKKTTAEVEPVINEYLSDVDIWSISETHLTTKSLSSFRRGLVTSKSPFRYLTAGFPVPVRAHSVTSGAWKGVAVLSKHPTRAVPVGWDADIIHSSRALVTATYLGNMWVSIRNDVWPDHSVLIAHFNGSGQDVPRYVWRQPHAVDWPQFEVAPILQIRDGQETDQYRDMWQNIETIASARAPQPFSAASKGRARTLKPKRVVGPTHAPIKAPRQGDVSPTFFGVSLQHAHWYRQLRRLQSYLRFARTRSSSSDPVHAASTWGAIKRAKGFDQGFAAWWWTSKFRVHGAPECLPEHPPDCESAQKIYDSMLIAFRNSKPRGLKGGTNISMCLNRNGVTFCILPGSMPLLAADFRPITVLSLGYRLWSSVHSRRLIAALDQWLPAGLFGSRLASHVWKIIPELPEFLTSFGCWSVVQADPTNYAMDKLQSVVLAASPLRGLIQSAHRAELRGVLEALRIARKLACKDLEQLQHKANPSPIGRTVALPEVAWVPADVCKRFGHRIVAQTGAWFQQSLRGGDVGSHAWVSFYQLYCDYMLSTGEGGPLRFGDWIDPVQRPNIDLRNISFKCRCRWFTCLLKALWKAWCYDIEVKFTRPRSEALTLHAACAWLPWVGERLDQVETWLVSKLEGPAKRNGRQLLRLPTASRQDSFPTIESGMIQVR</sequence>
<dbReference type="EMBL" id="CAMXCT030000810">
    <property type="protein sequence ID" value="CAL4770836.1"/>
    <property type="molecule type" value="Genomic_DNA"/>
</dbReference>
<name>A0A9P1FN76_9DINO</name>
<evidence type="ECO:0000313" key="3">
    <source>
        <dbReference type="EMBL" id="CAL1136899.1"/>
    </source>
</evidence>
<comment type="caution">
    <text evidence="2">The sequence shown here is derived from an EMBL/GenBank/DDBJ whole genome shotgun (WGS) entry which is preliminary data.</text>
</comment>
<protein>
    <submittedName>
        <fullName evidence="2">Uncharacterized protein</fullName>
    </submittedName>
</protein>
<feature type="region of interest" description="Disordered" evidence="1">
    <location>
        <begin position="366"/>
        <end position="418"/>
    </location>
</feature>
<gene>
    <name evidence="2" type="ORF">C1SCF055_LOCUS11129</name>
</gene>
<dbReference type="EMBL" id="CAMXCT020000810">
    <property type="protein sequence ID" value="CAL1136899.1"/>
    <property type="molecule type" value="Genomic_DNA"/>
</dbReference>
<evidence type="ECO:0000313" key="2">
    <source>
        <dbReference type="EMBL" id="CAI3983524.1"/>
    </source>
</evidence>
<dbReference type="OrthoDB" id="407509at2759"/>
<organism evidence="2">
    <name type="scientific">Cladocopium goreaui</name>
    <dbReference type="NCBI Taxonomy" id="2562237"/>
    <lineage>
        <taxon>Eukaryota</taxon>
        <taxon>Sar</taxon>
        <taxon>Alveolata</taxon>
        <taxon>Dinophyceae</taxon>
        <taxon>Suessiales</taxon>
        <taxon>Symbiodiniaceae</taxon>
        <taxon>Cladocopium</taxon>
    </lineage>
</organism>
<evidence type="ECO:0000313" key="4">
    <source>
        <dbReference type="Proteomes" id="UP001152797"/>
    </source>
</evidence>
<reference evidence="3" key="2">
    <citation type="submission" date="2024-04" db="EMBL/GenBank/DDBJ databases">
        <authorList>
            <person name="Chen Y."/>
            <person name="Shah S."/>
            <person name="Dougan E. K."/>
            <person name="Thang M."/>
            <person name="Chan C."/>
        </authorList>
    </citation>
    <scope>NUCLEOTIDE SEQUENCE [LARGE SCALE GENOMIC DNA]</scope>
</reference>
<feature type="compositionally biased region" description="Acidic residues" evidence="1">
    <location>
        <begin position="174"/>
        <end position="183"/>
    </location>
</feature>
<dbReference type="EMBL" id="CAMXCT010000810">
    <property type="protein sequence ID" value="CAI3983524.1"/>
    <property type="molecule type" value="Genomic_DNA"/>
</dbReference>
<accession>A0A9P1FN76</accession>
<keyword evidence="4" id="KW-1185">Reference proteome</keyword>
<dbReference type="Proteomes" id="UP001152797">
    <property type="component" value="Unassembled WGS sequence"/>
</dbReference>
<evidence type="ECO:0000256" key="1">
    <source>
        <dbReference type="SAM" id="MobiDB-lite"/>
    </source>
</evidence>
<reference evidence="2" key="1">
    <citation type="submission" date="2022-10" db="EMBL/GenBank/DDBJ databases">
        <authorList>
            <person name="Chen Y."/>
            <person name="Dougan E. K."/>
            <person name="Chan C."/>
            <person name="Rhodes N."/>
            <person name="Thang M."/>
        </authorList>
    </citation>
    <scope>NUCLEOTIDE SEQUENCE</scope>
</reference>